<feature type="compositionally biased region" description="Low complexity" evidence="1">
    <location>
        <begin position="290"/>
        <end position="302"/>
    </location>
</feature>
<keyword evidence="2" id="KW-0472">Membrane</keyword>
<keyword evidence="2" id="KW-1133">Transmembrane helix</keyword>
<reference evidence="3" key="1">
    <citation type="submission" date="2021-11" db="EMBL/GenBank/DDBJ databases">
        <authorList>
            <person name="Schell T."/>
        </authorList>
    </citation>
    <scope>NUCLEOTIDE SEQUENCE</scope>
    <source>
        <strain evidence="3">M5</strain>
    </source>
</reference>
<accession>A0A8J2WN91</accession>
<dbReference type="EMBL" id="CAKKLH010000329">
    <property type="protein sequence ID" value="CAH0112651.1"/>
    <property type="molecule type" value="Genomic_DNA"/>
</dbReference>
<comment type="caution">
    <text evidence="3">The sequence shown here is derived from an EMBL/GenBank/DDBJ whole genome shotgun (WGS) entry which is preliminary data.</text>
</comment>
<feature type="compositionally biased region" description="Low complexity" evidence="1">
    <location>
        <begin position="586"/>
        <end position="605"/>
    </location>
</feature>
<feature type="region of interest" description="Disordered" evidence="1">
    <location>
        <begin position="402"/>
        <end position="438"/>
    </location>
</feature>
<feature type="region of interest" description="Disordered" evidence="1">
    <location>
        <begin position="278"/>
        <end position="302"/>
    </location>
</feature>
<feature type="compositionally biased region" description="Low complexity" evidence="1">
    <location>
        <begin position="402"/>
        <end position="414"/>
    </location>
</feature>
<feature type="compositionally biased region" description="Basic residues" evidence="1">
    <location>
        <begin position="155"/>
        <end position="165"/>
    </location>
</feature>
<evidence type="ECO:0000256" key="1">
    <source>
        <dbReference type="SAM" id="MobiDB-lite"/>
    </source>
</evidence>
<feature type="compositionally biased region" description="Low complexity" evidence="1">
    <location>
        <begin position="559"/>
        <end position="571"/>
    </location>
</feature>
<feature type="compositionally biased region" description="Polar residues" evidence="1">
    <location>
        <begin position="106"/>
        <end position="118"/>
    </location>
</feature>
<feature type="compositionally biased region" description="Polar residues" evidence="1">
    <location>
        <begin position="8"/>
        <end position="32"/>
    </location>
</feature>
<sequence length="791" mass="87705">MLKWIASQRGNNPRSTSPTRSNHPSPNTNSPWLTDDPLATINVNLDTKRKSVATSKRRQVAESNQHIYSVTRTNPLFIDTTPAADVMSNLTDGEKRLMDESRSSNRSEQCQTPSSSGYESAADPRLAGNNATTTGSNHKQQHQQQQESVAVQYNHRQHQRHHQQRHLVDELSPASDYRRQFVLGPRTLDRSSPGRKMTTTPDVAAAADGLIPSQQRIGKANLLHQNSFYVTRIHMPSAVGEGTTSTNQKTTTTTDAVIHDEWEKYEQQAKDQGNCFNTQKKKIPHPVWPTTTTGNKQQRTTNSSAIVQQNENYVTKILIAPKMFEMNKQRDEEETMDSIVTHSLLVMTSYDDDQQSIDDEDLKKETKMEITESGPGPAELSEIRQLSQTLSQSRVVTTVSRALSKSSAGSSSSSETAYPTTNAESSSSSSSSSLSTVGGSIARRISMMKERWDKSSRRRLLTESDDDDPCAVMTIGNRRLDHVYVPQNGDVNFSMGPLNPRNNNHSAAGEPFSYLAGIYHPATITEEVTVNESQVCAVILPSSNNRMSNHYDPFEQDRLSNSSSRSSGSRRVTFSADTVDNEHSTKSSTTNSITSSSRSSDKNSLSNSVDIIEELKLNPHYLPHRYQQPQPSVNSSVVDVVGTSSSRLAGYYSYNLQAQLDNYNAKGHGEKVSTWEHYHQQDTAISSKGATTNRPGSSSAGVVRLDPYNNLQLHPNYVAACQQERSICVDFTLDGVEEALLQRRSDSHKLRRRICCCLLLLLCLVVLVIVVIVISLYLSQGQKIFGSLGPF</sequence>
<feature type="compositionally biased region" description="Polar residues" evidence="1">
    <location>
        <begin position="129"/>
        <end position="138"/>
    </location>
</feature>
<evidence type="ECO:0000256" key="2">
    <source>
        <dbReference type="SAM" id="Phobius"/>
    </source>
</evidence>
<evidence type="ECO:0000313" key="4">
    <source>
        <dbReference type="Proteomes" id="UP000789390"/>
    </source>
</evidence>
<dbReference type="Proteomes" id="UP000789390">
    <property type="component" value="Unassembled WGS sequence"/>
</dbReference>
<name>A0A8J2WN91_9CRUS</name>
<keyword evidence="2" id="KW-0812">Transmembrane</keyword>
<dbReference type="AlphaFoldDB" id="A0A8J2WN91"/>
<feature type="region of interest" description="Disordered" evidence="1">
    <location>
        <begin position="1"/>
        <end position="37"/>
    </location>
</feature>
<feature type="compositionally biased region" description="Low complexity" evidence="1">
    <location>
        <begin position="425"/>
        <end position="435"/>
    </location>
</feature>
<keyword evidence="4" id="KW-1185">Reference proteome</keyword>
<evidence type="ECO:0000313" key="3">
    <source>
        <dbReference type="EMBL" id="CAH0112651.1"/>
    </source>
</evidence>
<feature type="compositionally biased region" description="Polar residues" evidence="1">
    <location>
        <begin position="415"/>
        <end position="424"/>
    </location>
</feature>
<organism evidence="3 4">
    <name type="scientific">Daphnia galeata</name>
    <dbReference type="NCBI Taxonomy" id="27404"/>
    <lineage>
        <taxon>Eukaryota</taxon>
        <taxon>Metazoa</taxon>
        <taxon>Ecdysozoa</taxon>
        <taxon>Arthropoda</taxon>
        <taxon>Crustacea</taxon>
        <taxon>Branchiopoda</taxon>
        <taxon>Diplostraca</taxon>
        <taxon>Cladocera</taxon>
        <taxon>Anomopoda</taxon>
        <taxon>Daphniidae</taxon>
        <taxon>Daphnia</taxon>
    </lineage>
</organism>
<feature type="region of interest" description="Disordered" evidence="1">
    <location>
        <begin position="546"/>
        <end position="605"/>
    </location>
</feature>
<proteinExistence type="predicted"/>
<feature type="transmembrane region" description="Helical" evidence="2">
    <location>
        <begin position="758"/>
        <end position="778"/>
    </location>
</feature>
<protein>
    <submittedName>
        <fullName evidence="3">Uncharacterized protein</fullName>
    </submittedName>
</protein>
<dbReference type="OrthoDB" id="6361350at2759"/>
<feature type="region of interest" description="Disordered" evidence="1">
    <location>
        <begin position="97"/>
        <end position="173"/>
    </location>
</feature>
<gene>
    <name evidence="3" type="ORF">DGAL_LOCUS16420</name>
</gene>